<accession>A0ABW1FWP8</accession>
<gene>
    <name evidence="3" type="ORF">ACFP3V_02920</name>
</gene>
<evidence type="ECO:0000256" key="1">
    <source>
        <dbReference type="SAM" id="MobiDB-lite"/>
    </source>
</evidence>
<reference evidence="4" key="1">
    <citation type="journal article" date="2019" name="Int. J. Syst. Evol. Microbiol.">
        <title>The Global Catalogue of Microorganisms (GCM) 10K type strain sequencing project: providing services to taxonomists for standard genome sequencing and annotation.</title>
        <authorList>
            <consortium name="The Broad Institute Genomics Platform"/>
            <consortium name="The Broad Institute Genome Sequencing Center for Infectious Disease"/>
            <person name="Wu L."/>
            <person name="Ma J."/>
        </authorList>
    </citation>
    <scope>NUCLEOTIDE SEQUENCE [LARGE SCALE GENOMIC DNA]</scope>
    <source>
        <strain evidence="4">JCM 4816</strain>
    </source>
</reference>
<dbReference type="RefSeq" id="WP_380579327.1">
    <property type="nucleotide sequence ID" value="NZ_JBHSQJ010000009.1"/>
</dbReference>
<feature type="region of interest" description="Disordered" evidence="1">
    <location>
        <begin position="14"/>
        <end position="36"/>
    </location>
</feature>
<evidence type="ECO:0000313" key="3">
    <source>
        <dbReference type="EMBL" id="MFC5906175.1"/>
    </source>
</evidence>
<keyword evidence="2" id="KW-1133">Transmembrane helix</keyword>
<evidence type="ECO:0000256" key="2">
    <source>
        <dbReference type="SAM" id="Phobius"/>
    </source>
</evidence>
<keyword evidence="2" id="KW-0472">Membrane</keyword>
<proteinExistence type="predicted"/>
<dbReference type="Proteomes" id="UP001596174">
    <property type="component" value="Unassembled WGS sequence"/>
</dbReference>
<evidence type="ECO:0000313" key="4">
    <source>
        <dbReference type="Proteomes" id="UP001596174"/>
    </source>
</evidence>
<feature type="transmembrane region" description="Helical" evidence="2">
    <location>
        <begin position="41"/>
        <end position="63"/>
    </location>
</feature>
<protein>
    <recommendedName>
        <fullName evidence="5">RDD domain-containing protein</fullName>
    </recommendedName>
</protein>
<sequence length="210" mass="21702">MKIDDAARLRVPRQVAWPGRRPAPPGDRPGRPGTRGGPGGLLLDLLLAAALLAVTAWAVALPARAVATQLGWRGIAAVYVASACRQIPSPDETGRDRRLCTGDLSTDDGLTLLRSAVPLESQDAQPGRPLTVRLDPDGAIVHPRLADAALLESGAAGLAALGAGAVRVHGVRRGRRVLAIPGAWGFCGLGALSLLSLALALLIWLVQLTG</sequence>
<organism evidence="3 4">
    <name type="scientific">Streptacidiphilus monticola</name>
    <dbReference type="NCBI Taxonomy" id="2161674"/>
    <lineage>
        <taxon>Bacteria</taxon>
        <taxon>Bacillati</taxon>
        <taxon>Actinomycetota</taxon>
        <taxon>Actinomycetes</taxon>
        <taxon>Kitasatosporales</taxon>
        <taxon>Streptomycetaceae</taxon>
        <taxon>Streptacidiphilus</taxon>
    </lineage>
</organism>
<name>A0ABW1FWP8_9ACTN</name>
<feature type="transmembrane region" description="Helical" evidence="2">
    <location>
        <begin position="177"/>
        <end position="206"/>
    </location>
</feature>
<keyword evidence="2" id="KW-0812">Transmembrane</keyword>
<keyword evidence="4" id="KW-1185">Reference proteome</keyword>
<dbReference type="EMBL" id="JBHSQJ010000009">
    <property type="protein sequence ID" value="MFC5906175.1"/>
    <property type="molecule type" value="Genomic_DNA"/>
</dbReference>
<comment type="caution">
    <text evidence="3">The sequence shown here is derived from an EMBL/GenBank/DDBJ whole genome shotgun (WGS) entry which is preliminary data.</text>
</comment>
<evidence type="ECO:0008006" key="5">
    <source>
        <dbReference type="Google" id="ProtNLM"/>
    </source>
</evidence>